<dbReference type="Gene3D" id="3.40.630.30">
    <property type="match status" value="1"/>
</dbReference>
<dbReference type="Pfam" id="PF00628">
    <property type="entry name" value="PHD"/>
    <property type="match status" value="1"/>
</dbReference>
<dbReference type="SMART" id="SM00743">
    <property type="entry name" value="Agenet"/>
    <property type="match status" value="2"/>
</dbReference>
<dbReference type="EMBL" id="CAUOFW020005580">
    <property type="protein sequence ID" value="CAK9170780.1"/>
    <property type="molecule type" value="Genomic_DNA"/>
</dbReference>
<dbReference type="InterPro" id="IPR019787">
    <property type="entry name" value="Znf_PHD-finger"/>
</dbReference>
<evidence type="ECO:0000256" key="6">
    <source>
        <dbReference type="PROSITE-ProRule" id="PRU00146"/>
    </source>
</evidence>
<comment type="caution">
    <text evidence="9">The sequence shown here is derived from an EMBL/GenBank/DDBJ whole genome shotgun (WGS) entry which is preliminary data.</text>
</comment>
<evidence type="ECO:0008006" key="11">
    <source>
        <dbReference type="Google" id="ProtNLM"/>
    </source>
</evidence>
<dbReference type="PROSITE" id="PS51186">
    <property type="entry name" value="GNAT"/>
    <property type="match status" value="1"/>
</dbReference>
<dbReference type="InterPro" id="IPR032308">
    <property type="entry name" value="TDBD"/>
</dbReference>
<gene>
    <name evidence="9" type="ORF">ILEXP_LOCUS40286</name>
</gene>
<dbReference type="Pfam" id="PF16135">
    <property type="entry name" value="TDBD"/>
    <property type="match status" value="1"/>
</dbReference>
<accession>A0ABC8TMW0</accession>
<dbReference type="GO" id="GO:0008270">
    <property type="term" value="F:zinc ion binding"/>
    <property type="evidence" value="ECO:0007669"/>
    <property type="project" value="UniProtKB-KW"/>
</dbReference>
<dbReference type="InterPro" id="IPR001965">
    <property type="entry name" value="Znf_PHD"/>
</dbReference>
<protein>
    <recommendedName>
        <fullName evidence="11">PHD finger transcription factor</fullName>
    </recommendedName>
</protein>
<feature type="domain" description="PHD-type" evidence="7">
    <location>
        <begin position="904"/>
        <end position="949"/>
    </location>
</feature>
<keyword evidence="2" id="KW-0479">Metal-binding</keyword>
<dbReference type="InterPro" id="IPR011011">
    <property type="entry name" value="Znf_FYVE_PHD"/>
</dbReference>
<dbReference type="CDD" id="cd04301">
    <property type="entry name" value="NAT_SF"/>
    <property type="match status" value="1"/>
</dbReference>
<keyword evidence="10" id="KW-1185">Reference proteome</keyword>
<dbReference type="InterPro" id="IPR013083">
    <property type="entry name" value="Znf_RING/FYVE/PHD"/>
</dbReference>
<evidence type="ECO:0000256" key="2">
    <source>
        <dbReference type="ARBA" id="ARBA00022723"/>
    </source>
</evidence>
<keyword evidence="4" id="KW-0862">Zinc</keyword>
<sequence length="1405" mass="159075">MAAERRKRKREKNDAKLLVHDKVEVRSVEEGFQGSWHTATVIACENLVRQVQYDHLLCDYGSQNLTEFVNVSPMVDGVFPRHGTLPNYRGLIRPLPPPLDLGKWCLHYGLCVDVFHKDAWWEGVIFDNEDGSEERKIFFPDLGDELNAQIEMLRITQDWDEETEDWEPRGNWLFLELIEETEQEWPLLVSVKQIWYEVRVKDGFKNVKEWTCSVRDIWRDWVFQVIIDNFKLTCKEFFHKLKFSGDLVQKGQRLMELSDSTLDTLLEPEAYVGNCFAVVPFETTGLSDRDGLQPAGLNNTLIQPFEEEIERDGVPFVLKDDKGDNNVMTSSIISNQEEALCAPPPGLLVLPSVSDDNSLIISDKNTGRFSGISSKKRRWMIKPSTQRKKHKWLPAGHDMVPEAEYCPGAITEYIKKSGSKHSPSNVLTLNARKHLSYMGWKIEFVRDNSKPRLRYISPDGECYMSLRQVCQDFREPGSALIPSDDQRSLVAAPDYPFSSQLSKQHEVCKEAPEVPSNSDVVFEPEYCPQAVVDYYLLGLEDKNLHRGEKRDAKLRDMPLKVKKHLSAIGWSFYYKWKGGKRELRYSSPSGRLFYSLSAACKFCTEEEGLSSINAYASGLRPNINLSKEAKGQLGIERSSPPLMKTRGCLVSWDALPEKRPTESSGVSLSREHVELGKVNVQGTENCRRKRKNSVYIASRLNQTNNQCFGSPLPRKEKGSKALIKQRNDMDGDYSMRTLQSSKRAREVVVPSSCQRTPRTVLPWLIDNNVVLPRAKVYYLRAREVVVPSSCQRTPRTVLSWLIDNNVVLPRAKVYYLGRKSGHRMAEGRITRDGIKCICCQKVFTLSNFEAHSGSTNHRPSANIFLEDGRSLLECQLQLKQNNSVSSVSRKRREMNNYQHHSMADYVCSVCHYGGELVLCDQCPSSFHKSCLGLKDVPGGDWFCPSCCCGICGLRRINKDSDLITDNRVLKCDQCERQYHIDCLRRQGLVKLDGYPKGNWLCNVRCEQIFLGLRRLLGKPVAVGVDNLTWTLMKYMTIDGCDYDASDTDVLMENYSKLNVALGVMHECFEPVKEPRTRRDLVEDVIFSRRSELNRLNFRGFYTVILERNDELITVANVRVYGEKVAEVPLVGTRFKYRRLGMCRILMNELEKKLKELGVDRLVLPAVPSVVNTWTTSFGFSMMTDSDRLNFLDYTLLGFQGTIMCQKLLSEIPSTELSPSEGTKQKLDDAINGSGHIDLYGNSAISELFQADEIQETGIVYQGCVDIAGGSGIGRSNDTASLVNQPIHVECMPCQRGISVDCSVEARDQNEGENIVNGNYVCLCIRGYNVSFSAVNNGNIAGGSGIGRSNDTASLVNQPIHVECMPCQRGISVDCSVEARDQNEGENIGNVTFKCYKRRRISACES</sequence>
<evidence type="ECO:0000256" key="3">
    <source>
        <dbReference type="ARBA" id="ARBA00022771"/>
    </source>
</evidence>
<reference evidence="9 10" key="1">
    <citation type="submission" date="2024-02" db="EMBL/GenBank/DDBJ databases">
        <authorList>
            <person name="Vignale AGUSTIN F."/>
            <person name="Sosa J E."/>
            <person name="Modenutti C."/>
        </authorList>
    </citation>
    <scope>NUCLEOTIDE SEQUENCE [LARGE SCALE GENOMIC DNA]</scope>
</reference>
<dbReference type="Proteomes" id="UP001642360">
    <property type="component" value="Unassembled WGS sequence"/>
</dbReference>
<dbReference type="InterPro" id="IPR000182">
    <property type="entry name" value="GNAT_dom"/>
</dbReference>
<proteinExistence type="predicted"/>
<dbReference type="InterPro" id="IPR056511">
    <property type="entry name" value="IDM1_C"/>
</dbReference>
<organism evidence="9 10">
    <name type="scientific">Ilex paraguariensis</name>
    <name type="common">yerba mate</name>
    <dbReference type="NCBI Taxonomy" id="185542"/>
    <lineage>
        <taxon>Eukaryota</taxon>
        <taxon>Viridiplantae</taxon>
        <taxon>Streptophyta</taxon>
        <taxon>Embryophyta</taxon>
        <taxon>Tracheophyta</taxon>
        <taxon>Spermatophyta</taxon>
        <taxon>Magnoliopsida</taxon>
        <taxon>eudicotyledons</taxon>
        <taxon>Gunneridae</taxon>
        <taxon>Pentapetalae</taxon>
        <taxon>asterids</taxon>
        <taxon>campanulids</taxon>
        <taxon>Aquifoliales</taxon>
        <taxon>Aquifoliaceae</taxon>
        <taxon>Ilex</taxon>
    </lineage>
</organism>
<evidence type="ECO:0000256" key="1">
    <source>
        <dbReference type="ARBA" id="ARBA00004123"/>
    </source>
</evidence>
<evidence type="ECO:0000259" key="8">
    <source>
        <dbReference type="PROSITE" id="PS51186"/>
    </source>
</evidence>
<evidence type="ECO:0000313" key="10">
    <source>
        <dbReference type="Proteomes" id="UP001642360"/>
    </source>
</evidence>
<dbReference type="InterPro" id="IPR042163">
    <property type="entry name" value="PHF12"/>
</dbReference>
<dbReference type="InterPro" id="IPR014002">
    <property type="entry name" value="Agenet_dom_plant"/>
</dbReference>
<dbReference type="SUPFAM" id="SSF55729">
    <property type="entry name" value="Acyl-CoA N-acyltransferases (Nat)"/>
    <property type="match status" value="1"/>
</dbReference>
<dbReference type="SMART" id="SM00249">
    <property type="entry name" value="PHD"/>
    <property type="match status" value="2"/>
</dbReference>
<dbReference type="InterPro" id="IPR016181">
    <property type="entry name" value="Acyl_CoA_acyltransferase"/>
</dbReference>
<dbReference type="Gene3D" id="3.30.40.10">
    <property type="entry name" value="Zinc/RING finger domain, C3HC4 (zinc finger)"/>
    <property type="match status" value="2"/>
</dbReference>
<comment type="subcellular location">
    <subcellularLocation>
        <location evidence="1">Nucleus</location>
    </subcellularLocation>
</comment>
<dbReference type="SUPFAM" id="SSF57903">
    <property type="entry name" value="FYVE/PHD zinc finger"/>
    <property type="match status" value="2"/>
</dbReference>
<dbReference type="CDD" id="cd20405">
    <property type="entry name" value="Tudor_Agenet_AtDUF_rpt1_3"/>
    <property type="match status" value="1"/>
</dbReference>
<dbReference type="PANTHER" id="PTHR46309">
    <property type="entry name" value="PHD FINGER PROTEIN 12"/>
    <property type="match status" value="1"/>
</dbReference>
<name>A0ABC8TMW0_9AQUA</name>
<dbReference type="Pfam" id="PF23209">
    <property type="entry name" value="IDM1_C"/>
    <property type="match status" value="1"/>
</dbReference>
<dbReference type="PROSITE" id="PS50016">
    <property type="entry name" value="ZF_PHD_2"/>
    <property type="match status" value="1"/>
</dbReference>
<dbReference type="PANTHER" id="PTHR46309:SF12">
    <property type="entry name" value="GB|AAC80581.1"/>
    <property type="match status" value="1"/>
</dbReference>
<evidence type="ECO:0000259" key="7">
    <source>
        <dbReference type="PROSITE" id="PS50016"/>
    </source>
</evidence>
<dbReference type="InterPro" id="IPR008395">
    <property type="entry name" value="Agenet-like_dom"/>
</dbReference>
<evidence type="ECO:0000256" key="5">
    <source>
        <dbReference type="ARBA" id="ARBA00023242"/>
    </source>
</evidence>
<feature type="domain" description="N-acetyltransferase" evidence="8">
    <location>
        <begin position="1047"/>
        <end position="1208"/>
    </location>
</feature>
<keyword evidence="3 6" id="KW-0863">Zinc-finger</keyword>
<keyword evidence="5" id="KW-0539">Nucleus</keyword>
<dbReference type="InterPro" id="IPR054292">
    <property type="entry name" value="DUF7028"/>
</dbReference>
<dbReference type="Pfam" id="PF22970">
    <property type="entry name" value="DUF7028"/>
    <property type="match status" value="2"/>
</dbReference>
<dbReference type="Pfam" id="PF05641">
    <property type="entry name" value="Agenet"/>
    <property type="match status" value="1"/>
</dbReference>
<dbReference type="GO" id="GO:0005634">
    <property type="term" value="C:nucleus"/>
    <property type="evidence" value="ECO:0007669"/>
    <property type="project" value="UniProtKB-SubCell"/>
</dbReference>
<evidence type="ECO:0000256" key="4">
    <source>
        <dbReference type="ARBA" id="ARBA00022833"/>
    </source>
</evidence>
<evidence type="ECO:0000313" key="9">
    <source>
        <dbReference type="EMBL" id="CAK9170780.1"/>
    </source>
</evidence>